<feature type="compositionally biased region" description="Basic and acidic residues" evidence="1">
    <location>
        <begin position="62"/>
        <end position="72"/>
    </location>
</feature>
<accession>A0A239KEU7</accession>
<evidence type="ECO:0000256" key="2">
    <source>
        <dbReference type="SAM" id="SignalP"/>
    </source>
</evidence>
<dbReference type="SUPFAM" id="SSF53474">
    <property type="entry name" value="alpha/beta-Hydrolases"/>
    <property type="match status" value="1"/>
</dbReference>
<feature type="chain" id="PRO_5012715052" evidence="2">
    <location>
        <begin position="34"/>
        <end position="394"/>
    </location>
</feature>
<name>A0A239KEU7_9NOCA</name>
<dbReference type="InterPro" id="IPR029058">
    <property type="entry name" value="AB_hydrolase_fold"/>
</dbReference>
<feature type="signal peptide" evidence="2">
    <location>
        <begin position="1"/>
        <end position="33"/>
    </location>
</feature>
<protein>
    <submittedName>
        <fullName evidence="3">Triacylglycerol esterase/lipase EstA, alpha/beta hydrolase fold</fullName>
    </submittedName>
</protein>
<dbReference type="RefSeq" id="WP_089248478.1">
    <property type="nucleotide sequence ID" value="NZ_FZOW01000010.1"/>
</dbReference>
<organism evidence="3 4">
    <name type="scientific">Rhodococcoides kyotonense</name>
    <dbReference type="NCBI Taxonomy" id="398843"/>
    <lineage>
        <taxon>Bacteria</taxon>
        <taxon>Bacillati</taxon>
        <taxon>Actinomycetota</taxon>
        <taxon>Actinomycetes</taxon>
        <taxon>Mycobacteriales</taxon>
        <taxon>Nocardiaceae</taxon>
        <taxon>Rhodococcoides</taxon>
    </lineage>
</organism>
<keyword evidence="4" id="KW-1185">Reference proteome</keyword>
<gene>
    <name evidence="3" type="ORF">SAMN05421642_11073</name>
</gene>
<keyword evidence="3" id="KW-0378">Hydrolase</keyword>
<reference evidence="4" key="1">
    <citation type="submission" date="2017-06" db="EMBL/GenBank/DDBJ databases">
        <authorList>
            <person name="Varghese N."/>
            <person name="Submissions S."/>
        </authorList>
    </citation>
    <scope>NUCLEOTIDE SEQUENCE [LARGE SCALE GENOMIC DNA]</scope>
    <source>
        <strain evidence="4">JCM 23211</strain>
    </source>
</reference>
<dbReference type="PANTHER" id="PTHR32015:SF1">
    <property type="entry name" value="LIPASE"/>
    <property type="match status" value="1"/>
</dbReference>
<dbReference type="GO" id="GO:0016298">
    <property type="term" value="F:lipase activity"/>
    <property type="evidence" value="ECO:0007669"/>
    <property type="project" value="TreeGrafter"/>
</dbReference>
<dbReference type="EMBL" id="FZOW01000010">
    <property type="protein sequence ID" value="SNT15664.1"/>
    <property type="molecule type" value="Genomic_DNA"/>
</dbReference>
<evidence type="ECO:0000313" key="3">
    <source>
        <dbReference type="EMBL" id="SNT15664.1"/>
    </source>
</evidence>
<dbReference type="Gene3D" id="3.40.50.1820">
    <property type="entry name" value="alpha/beta hydrolase"/>
    <property type="match status" value="1"/>
</dbReference>
<proteinExistence type="predicted"/>
<dbReference type="STRING" id="398843.A3K89_08995"/>
<dbReference type="Proteomes" id="UP000198327">
    <property type="component" value="Unassembled WGS sequence"/>
</dbReference>
<dbReference type="OrthoDB" id="8871309at2"/>
<evidence type="ECO:0000313" key="4">
    <source>
        <dbReference type="Proteomes" id="UP000198327"/>
    </source>
</evidence>
<feature type="region of interest" description="Disordered" evidence="1">
    <location>
        <begin position="36"/>
        <end position="94"/>
    </location>
</feature>
<keyword evidence="2" id="KW-0732">Signal</keyword>
<dbReference type="GO" id="GO:0016042">
    <property type="term" value="P:lipid catabolic process"/>
    <property type="evidence" value="ECO:0007669"/>
    <property type="project" value="InterPro"/>
</dbReference>
<dbReference type="Pfam" id="PF01674">
    <property type="entry name" value="Lipase_2"/>
    <property type="match status" value="1"/>
</dbReference>
<evidence type="ECO:0000256" key="1">
    <source>
        <dbReference type="SAM" id="MobiDB-lite"/>
    </source>
</evidence>
<dbReference type="PANTHER" id="PTHR32015">
    <property type="entry name" value="FASTING INDUCED LIPASE"/>
    <property type="match status" value="1"/>
</dbReference>
<sequence length="394" mass="40769">MSINHVRFRCRTRSTATIAALSAAIMFAGVAVASAQPADDPAPPATISEDGTEVIPPEGTEEERPKAEDQGIEKPNIADAAPTTVTDDPEKETVGYGPVQKNFLAGFLYSIVHPDVAPQGANDWACKPSAQHPNPVVLLHGTWENAYNNFARLSPALKDAGYCVFALNYGDKDSSAIGHVKSLRGTGPVADSAKEIATYVDAVLARTGASQVDLVGHSQGGLVTRQYLRFEGGADPSNPSKNKVRKVVSIAGSNHGTTLVGIGTLGRTINNLGLNVLGVVGAVAGPAASDQVLDSPLVKALDAGGDTEPGIDYTVLGTRFDEVVTPYKTTFLTAGPGATVKNVLLQDGCGVDFSDHLSITVSPRTIGIVKNALDPVGTPASAIPCVWNAPVTGG</sequence>
<dbReference type="InterPro" id="IPR002918">
    <property type="entry name" value="Lipase_EstA/Esterase_EstB"/>
</dbReference>
<dbReference type="AlphaFoldDB" id="A0A239KEU7"/>